<keyword evidence="9" id="KW-0472">Membrane</keyword>
<evidence type="ECO:0000313" key="12">
    <source>
        <dbReference type="Proteomes" id="UP000000442"/>
    </source>
</evidence>
<dbReference type="GO" id="GO:0005524">
    <property type="term" value="F:ATP binding"/>
    <property type="evidence" value="ECO:0007669"/>
    <property type="project" value="UniProtKB-KW"/>
</dbReference>
<organism evidence="11 12">
    <name type="scientific">Desulforapulum autotrophicum (strain ATCC 43914 / DSM 3382 / VKM B-1955 / HRM2)</name>
    <name type="common">Desulfobacterium autotrophicum</name>
    <dbReference type="NCBI Taxonomy" id="177437"/>
    <lineage>
        <taxon>Bacteria</taxon>
        <taxon>Pseudomonadati</taxon>
        <taxon>Thermodesulfobacteriota</taxon>
        <taxon>Desulfobacteria</taxon>
        <taxon>Desulfobacterales</taxon>
        <taxon>Desulfobacteraceae</taxon>
        <taxon>Desulforapulum</taxon>
    </lineage>
</organism>
<gene>
    <name evidence="11" type="ordered locus">HRM2_40250</name>
</gene>
<dbReference type="Pfam" id="PF12729">
    <property type="entry name" value="4HB_MCP_1"/>
    <property type="match status" value="1"/>
</dbReference>
<evidence type="ECO:0000259" key="10">
    <source>
        <dbReference type="PROSITE" id="PS50109"/>
    </source>
</evidence>
<dbReference type="SUPFAM" id="SSF47384">
    <property type="entry name" value="Homodimeric domain of signal transducing histidine kinase"/>
    <property type="match status" value="1"/>
</dbReference>
<keyword evidence="9" id="KW-1133">Transmembrane helix</keyword>
<keyword evidence="5" id="KW-0547">Nucleotide-binding</keyword>
<dbReference type="InterPro" id="IPR003661">
    <property type="entry name" value="HisK_dim/P_dom"/>
</dbReference>
<reference evidence="11 12" key="1">
    <citation type="journal article" date="2009" name="Environ. Microbiol.">
        <title>Genome sequence of Desulfobacterium autotrophicum HRM2, a marine sulfate reducer oxidizing organic carbon completely to carbon dioxide.</title>
        <authorList>
            <person name="Strittmatter A.W."/>
            <person name="Liesegang H."/>
            <person name="Rabus R."/>
            <person name="Decker I."/>
            <person name="Amann J."/>
            <person name="Andres S."/>
            <person name="Henne A."/>
            <person name="Fricke W.F."/>
            <person name="Martinez-Arias R."/>
            <person name="Bartels D."/>
            <person name="Goesmann A."/>
            <person name="Krause L."/>
            <person name="Puehler A."/>
            <person name="Klenk H.P."/>
            <person name="Richter M."/>
            <person name="Schuler M."/>
            <person name="Gloeckner F.O."/>
            <person name="Meyerdierks A."/>
            <person name="Gottschalk G."/>
            <person name="Amann R."/>
        </authorList>
    </citation>
    <scope>NUCLEOTIDE SEQUENCE [LARGE SCALE GENOMIC DNA]</scope>
    <source>
        <strain evidence="12">ATCC 43914 / DSM 3382 / HRM2</strain>
    </source>
</reference>
<dbReference type="EC" id="2.7.13.3" evidence="2"/>
<dbReference type="InterPro" id="IPR003594">
    <property type="entry name" value="HATPase_dom"/>
</dbReference>
<dbReference type="InterPro" id="IPR036097">
    <property type="entry name" value="HisK_dim/P_sf"/>
</dbReference>
<dbReference type="CDD" id="cd00082">
    <property type="entry name" value="HisKA"/>
    <property type="match status" value="1"/>
</dbReference>
<feature type="domain" description="Histidine kinase" evidence="10">
    <location>
        <begin position="275"/>
        <end position="487"/>
    </location>
</feature>
<keyword evidence="3" id="KW-0597">Phosphoprotein</keyword>
<evidence type="ECO:0000256" key="4">
    <source>
        <dbReference type="ARBA" id="ARBA00022679"/>
    </source>
</evidence>
<evidence type="ECO:0000256" key="5">
    <source>
        <dbReference type="ARBA" id="ARBA00022741"/>
    </source>
</evidence>
<dbReference type="Pfam" id="PF00512">
    <property type="entry name" value="HisKA"/>
    <property type="match status" value="1"/>
</dbReference>
<keyword evidence="7" id="KW-0067">ATP-binding</keyword>
<dbReference type="GO" id="GO:0000155">
    <property type="term" value="F:phosphorelay sensor kinase activity"/>
    <property type="evidence" value="ECO:0007669"/>
    <property type="project" value="InterPro"/>
</dbReference>
<comment type="catalytic activity">
    <reaction evidence="1">
        <text>ATP + protein L-histidine = ADP + protein N-phospho-L-histidine.</text>
        <dbReference type="EC" id="2.7.13.3"/>
    </reaction>
</comment>
<accession>C0QC66</accession>
<proteinExistence type="predicted"/>
<evidence type="ECO:0000313" key="11">
    <source>
        <dbReference type="EMBL" id="ACN17083.1"/>
    </source>
</evidence>
<keyword evidence="12" id="KW-1185">Reference proteome</keyword>
<dbReference type="Gene3D" id="1.10.287.130">
    <property type="match status" value="1"/>
</dbReference>
<name>C0QC66_DESAH</name>
<evidence type="ECO:0000256" key="6">
    <source>
        <dbReference type="ARBA" id="ARBA00022777"/>
    </source>
</evidence>
<dbReference type="AlphaFoldDB" id="C0QC66"/>
<dbReference type="InterPro" id="IPR024478">
    <property type="entry name" value="HlyB_4HB_MCP"/>
</dbReference>
<feature type="transmembrane region" description="Helical" evidence="9">
    <location>
        <begin position="185"/>
        <end position="206"/>
    </location>
</feature>
<dbReference type="SMART" id="SM00388">
    <property type="entry name" value="HisKA"/>
    <property type="match status" value="1"/>
</dbReference>
<dbReference type="eggNOG" id="COG4191">
    <property type="taxonomic scope" value="Bacteria"/>
</dbReference>
<dbReference type="InterPro" id="IPR036890">
    <property type="entry name" value="HATPase_C_sf"/>
</dbReference>
<dbReference type="InterPro" id="IPR004358">
    <property type="entry name" value="Sig_transdc_His_kin-like_C"/>
</dbReference>
<dbReference type="PROSITE" id="PS50109">
    <property type="entry name" value="HIS_KIN"/>
    <property type="match status" value="1"/>
</dbReference>
<evidence type="ECO:0000256" key="9">
    <source>
        <dbReference type="SAM" id="Phobius"/>
    </source>
</evidence>
<dbReference type="RefSeq" id="WP_015905817.1">
    <property type="nucleotide sequence ID" value="NC_012108.1"/>
</dbReference>
<dbReference type="KEGG" id="dat:HRM2_40250"/>
<keyword evidence="4" id="KW-0808">Transferase</keyword>
<dbReference type="SUPFAM" id="SSF55874">
    <property type="entry name" value="ATPase domain of HSP90 chaperone/DNA topoisomerase II/histidine kinase"/>
    <property type="match status" value="1"/>
</dbReference>
<dbReference type="PANTHER" id="PTHR43065">
    <property type="entry name" value="SENSOR HISTIDINE KINASE"/>
    <property type="match status" value="1"/>
</dbReference>
<dbReference type="HOGENOM" id="CLU_000445_89_29_7"/>
<keyword evidence="8" id="KW-0902">Two-component regulatory system</keyword>
<keyword evidence="6 11" id="KW-0418">Kinase</keyword>
<dbReference type="PANTHER" id="PTHR43065:SF10">
    <property type="entry name" value="PEROXIDE STRESS-ACTIVATED HISTIDINE KINASE MAK3"/>
    <property type="match status" value="1"/>
</dbReference>
<dbReference type="PRINTS" id="PR00344">
    <property type="entry name" value="BCTRLSENSOR"/>
</dbReference>
<keyword evidence="9" id="KW-0812">Transmembrane</keyword>
<dbReference type="InterPro" id="IPR005467">
    <property type="entry name" value="His_kinase_dom"/>
</dbReference>
<dbReference type="Gene3D" id="3.30.565.10">
    <property type="entry name" value="Histidine kinase-like ATPase, C-terminal domain"/>
    <property type="match status" value="1"/>
</dbReference>
<evidence type="ECO:0000256" key="7">
    <source>
        <dbReference type="ARBA" id="ARBA00022840"/>
    </source>
</evidence>
<dbReference type="SMART" id="SM00387">
    <property type="entry name" value="HATPase_c"/>
    <property type="match status" value="1"/>
</dbReference>
<dbReference type="Pfam" id="PF02518">
    <property type="entry name" value="HATPase_c"/>
    <property type="match status" value="1"/>
</dbReference>
<evidence type="ECO:0000256" key="1">
    <source>
        <dbReference type="ARBA" id="ARBA00000085"/>
    </source>
</evidence>
<protein>
    <recommendedName>
        <fullName evidence="2">histidine kinase</fullName>
        <ecNumber evidence="2">2.7.13.3</ecNumber>
    </recommendedName>
</protein>
<sequence length="496" mass="55854">MKHYISLRSKIIYIFSAMAATVVAGGICFLWYSYEIDAMLVTMVEKEVVLFKTAQDMELALANQKGFLTYYFVDGQVNWLKSLGQYREVFRQSLDRASSLNLSPDQREILEKIKTQYATYVAAKDQVIDSYRQSNVSESISLVHERHRGLFFSLLELCRGFTQNQWRVIQETEAKNHCRSVTLRWVGFSGMGVFLSLCTLLLLVLYRHILIPIRGLAIETGGSPAESHQDEVVSLKHSLEGMMKEFGDTHDALARSRQHLLHAERMVVVGEMAAGVAHTIRNPFTSIKMRMFSLSRSLDLTDIQNEDLQVISDEIARIDRIVQNFIEFARPPKLRLKLCSIQKVINSVITLLEYRLKEHNVELVFQPDTDLPGVMVDSDRLKEALVNLVTNACEAMEGGGRIVITESREVVPDVGDMAVISIVDNGPGIPQPILKDITNPFFTTKEEGSGLGLSIVERIVREHGGLFLIASGRSEGAEFIIKLPVKEIVHGSDTRH</sequence>
<evidence type="ECO:0000256" key="2">
    <source>
        <dbReference type="ARBA" id="ARBA00012438"/>
    </source>
</evidence>
<evidence type="ECO:0000256" key="8">
    <source>
        <dbReference type="ARBA" id="ARBA00023012"/>
    </source>
</evidence>
<dbReference type="EMBL" id="CP001087">
    <property type="protein sequence ID" value="ACN17083.1"/>
    <property type="molecule type" value="Genomic_DNA"/>
</dbReference>
<dbReference type="Proteomes" id="UP000000442">
    <property type="component" value="Chromosome"/>
</dbReference>
<dbReference type="OrthoDB" id="9781147at2"/>
<feature type="transmembrane region" description="Helical" evidence="9">
    <location>
        <begin position="12"/>
        <end position="34"/>
    </location>
</feature>
<dbReference type="STRING" id="177437.HRM2_40250"/>
<evidence type="ECO:0000256" key="3">
    <source>
        <dbReference type="ARBA" id="ARBA00022553"/>
    </source>
</evidence>